<evidence type="ECO:0000313" key="3">
    <source>
        <dbReference type="Proteomes" id="UP000694392"/>
    </source>
</evidence>
<feature type="coiled-coil region" evidence="1">
    <location>
        <begin position="15"/>
        <end position="74"/>
    </location>
</feature>
<dbReference type="GO" id="GO:0042073">
    <property type="term" value="P:intraciliary transport"/>
    <property type="evidence" value="ECO:0007669"/>
    <property type="project" value="InterPro"/>
</dbReference>
<dbReference type="InterPro" id="IPR029600">
    <property type="entry name" value="IFT81"/>
</dbReference>
<sequence>VKKLNGLVAEKKSSLAPIIKELRQLRQKCQELTQECEVKKTQYDGCAAGLESNRSALEQEVKGLREECIQEESHYHYTNCMKKILAVQLQRAKDEMKTYVSPDPQERRKAIR</sequence>
<proteinExistence type="predicted"/>
<organism evidence="2 3">
    <name type="scientific">Sphenodon punctatus</name>
    <name type="common">Tuatara</name>
    <name type="synonym">Hatteria punctata</name>
    <dbReference type="NCBI Taxonomy" id="8508"/>
    <lineage>
        <taxon>Eukaryota</taxon>
        <taxon>Metazoa</taxon>
        <taxon>Chordata</taxon>
        <taxon>Craniata</taxon>
        <taxon>Vertebrata</taxon>
        <taxon>Euteleostomi</taxon>
        <taxon>Lepidosauria</taxon>
        <taxon>Sphenodontia</taxon>
        <taxon>Sphenodontidae</taxon>
        <taxon>Sphenodon</taxon>
    </lineage>
</organism>
<dbReference type="PANTHER" id="PTHR15614">
    <property type="entry name" value="INTRAFLAGELLAR TRANSPORT PROTEIN 81 HOMOLOG"/>
    <property type="match status" value="1"/>
</dbReference>
<reference evidence="2" key="2">
    <citation type="submission" date="2025-09" db="UniProtKB">
        <authorList>
            <consortium name="Ensembl"/>
        </authorList>
    </citation>
    <scope>IDENTIFICATION</scope>
</reference>
<dbReference type="AlphaFoldDB" id="A0A8D0H6H4"/>
<dbReference type="GO" id="GO:0015631">
    <property type="term" value="F:tubulin binding"/>
    <property type="evidence" value="ECO:0007669"/>
    <property type="project" value="InterPro"/>
</dbReference>
<dbReference type="Ensembl" id="ENSSPUT00000016705.1">
    <property type="protein sequence ID" value="ENSSPUP00000015668.1"/>
    <property type="gene ID" value="ENSSPUG00000012108.1"/>
</dbReference>
<keyword evidence="1" id="KW-0175">Coiled coil</keyword>
<evidence type="ECO:0000313" key="2">
    <source>
        <dbReference type="Ensembl" id="ENSSPUP00000015668.1"/>
    </source>
</evidence>
<keyword evidence="3" id="KW-1185">Reference proteome</keyword>
<dbReference type="GO" id="GO:0030992">
    <property type="term" value="C:intraciliary transport particle B"/>
    <property type="evidence" value="ECO:0007669"/>
    <property type="project" value="InterPro"/>
</dbReference>
<dbReference type="Proteomes" id="UP000694392">
    <property type="component" value="Unplaced"/>
</dbReference>
<dbReference type="GeneTree" id="ENSGT00390000000999"/>
<protein>
    <submittedName>
        <fullName evidence="2">Uncharacterized protein</fullName>
    </submittedName>
</protein>
<dbReference type="GO" id="GO:0060271">
    <property type="term" value="P:cilium assembly"/>
    <property type="evidence" value="ECO:0007669"/>
    <property type="project" value="InterPro"/>
</dbReference>
<reference evidence="2" key="1">
    <citation type="submission" date="2025-08" db="UniProtKB">
        <authorList>
            <consortium name="Ensembl"/>
        </authorList>
    </citation>
    <scope>IDENTIFICATION</scope>
</reference>
<dbReference type="PANTHER" id="PTHR15614:SF2">
    <property type="entry name" value="INTRAFLAGELLAR TRANSPORT PROTEIN 81 HOMOLOG"/>
    <property type="match status" value="1"/>
</dbReference>
<dbReference type="GO" id="GO:0036064">
    <property type="term" value="C:ciliary basal body"/>
    <property type="evidence" value="ECO:0007669"/>
    <property type="project" value="TreeGrafter"/>
</dbReference>
<accession>A0A8D0H6H4</accession>
<evidence type="ECO:0000256" key="1">
    <source>
        <dbReference type="SAM" id="Coils"/>
    </source>
</evidence>
<name>A0A8D0H6H4_SPHPU</name>